<gene>
    <name evidence="6" type="ORF">S01H1_40347</name>
</gene>
<accession>X0V1N5</accession>
<evidence type="ECO:0008006" key="7">
    <source>
        <dbReference type="Google" id="ProtNLM"/>
    </source>
</evidence>
<proteinExistence type="predicted"/>
<dbReference type="GO" id="GO:0051539">
    <property type="term" value="F:4 iron, 4 sulfur cluster binding"/>
    <property type="evidence" value="ECO:0007669"/>
    <property type="project" value="UniProtKB-KW"/>
</dbReference>
<feature type="non-terminal residue" evidence="6">
    <location>
        <position position="163"/>
    </location>
</feature>
<dbReference type="GO" id="GO:0051745">
    <property type="term" value="F:4-hydroxy-3-methylbut-2-enyl diphosphate reductase activity"/>
    <property type="evidence" value="ECO:0007669"/>
    <property type="project" value="InterPro"/>
</dbReference>
<dbReference type="GO" id="GO:0046872">
    <property type="term" value="F:metal ion binding"/>
    <property type="evidence" value="ECO:0007669"/>
    <property type="project" value="UniProtKB-KW"/>
</dbReference>
<keyword evidence="5" id="KW-0411">Iron-sulfur</keyword>
<evidence type="ECO:0000313" key="6">
    <source>
        <dbReference type="EMBL" id="GAG05357.1"/>
    </source>
</evidence>
<evidence type="ECO:0000256" key="5">
    <source>
        <dbReference type="ARBA" id="ARBA00023014"/>
    </source>
</evidence>
<evidence type="ECO:0000256" key="4">
    <source>
        <dbReference type="ARBA" id="ARBA00023004"/>
    </source>
</evidence>
<organism evidence="6">
    <name type="scientific">marine sediment metagenome</name>
    <dbReference type="NCBI Taxonomy" id="412755"/>
    <lineage>
        <taxon>unclassified sequences</taxon>
        <taxon>metagenomes</taxon>
        <taxon>ecological metagenomes</taxon>
    </lineage>
</organism>
<dbReference type="EMBL" id="BARS01025546">
    <property type="protein sequence ID" value="GAG05357.1"/>
    <property type="molecule type" value="Genomic_DNA"/>
</dbReference>
<evidence type="ECO:0000256" key="3">
    <source>
        <dbReference type="ARBA" id="ARBA00022723"/>
    </source>
</evidence>
<keyword evidence="4" id="KW-0408">Iron</keyword>
<dbReference type="GO" id="GO:0019288">
    <property type="term" value="P:isopentenyl diphosphate biosynthetic process, methylerythritol 4-phosphate pathway"/>
    <property type="evidence" value="ECO:0007669"/>
    <property type="project" value="InterPro"/>
</dbReference>
<dbReference type="PANTHER" id="PTHR30426">
    <property type="entry name" value="4-HYDROXY-3-METHYLBUT-2-ENYL DIPHOSPHATE REDUCTASE"/>
    <property type="match status" value="1"/>
</dbReference>
<dbReference type="PANTHER" id="PTHR30426:SF0">
    <property type="entry name" value="4-HYDROXY-3-METHYLBUT-2-ENYL DIPHOSPHATE REDUCTASE"/>
    <property type="match status" value="1"/>
</dbReference>
<reference evidence="6" key="1">
    <citation type="journal article" date="2014" name="Front. Microbiol.">
        <title>High frequency of phylogenetically diverse reductive dehalogenase-homologous genes in deep subseafloor sedimentary metagenomes.</title>
        <authorList>
            <person name="Kawai M."/>
            <person name="Futagami T."/>
            <person name="Toyoda A."/>
            <person name="Takaki Y."/>
            <person name="Nishi S."/>
            <person name="Hori S."/>
            <person name="Arai W."/>
            <person name="Tsubouchi T."/>
            <person name="Morono Y."/>
            <person name="Uchiyama I."/>
            <person name="Ito T."/>
            <person name="Fujiyama A."/>
            <person name="Inagaki F."/>
            <person name="Takami H."/>
        </authorList>
    </citation>
    <scope>NUCLEOTIDE SEQUENCE</scope>
    <source>
        <strain evidence="6">Expedition CK06-06</strain>
    </source>
</reference>
<dbReference type="Pfam" id="PF02401">
    <property type="entry name" value="LYTB"/>
    <property type="match status" value="1"/>
</dbReference>
<evidence type="ECO:0000256" key="2">
    <source>
        <dbReference type="ARBA" id="ARBA00022485"/>
    </source>
</evidence>
<dbReference type="AlphaFoldDB" id="X0V1N5"/>
<dbReference type="Gene3D" id="3.40.50.11270">
    <property type="match status" value="1"/>
</dbReference>
<dbReference type="GO" id="GO:0050992">
    <property type="term" value="P:dimethylallyl diphosphate biosynthetic process"/>
    <property type="evidence" value="ECO:0007669"/>
    <property type="project" value="InterPro"/>
</dbReference>
<keyword evidence="3" id="KW-0479">Metal-binding</keyword>
<dbReference type="InterPro" id="IPR003451">
    <property type="entry name" value="LytB/IspH"/>
</dbReference>
<sequence length="163" mass="17858">MGERDDMKKIIVADYYGVCMGVKRAISMTEETSRQDKNVTIFREIVHNEAIVEKFRSEGVGQAKSIENIKGGTVIIPAHGASPDVFQRATAKGLNAVDATCPLVIRIHKIIRKLAGTGYQILHFGDSEHDETIGIVGHAPNRVKVIADASELEKIESVYNKVA</sequence>
<name>X0V1N5_9ZZZZ</name>
<evidence type="ECO:0000256" key="1">
    <source>
        <dbReference type="ARBA" id="ARBA00001966"/>
    </source>
</evidence>
<comment type="cofactor">
    <cofactor evidence="1">
        <name>[4Fe-4S] cluster</name>
        <dbReference type="ChEBI" id="CHEBI:49883"/>
    </cofactor>
</comment>
<protein>
    <recommendedName>
        <fullName evidence="7">4-hydroxy-3-methylbut-2-enyl diphosphate reductase</fullName>
    </recommendedName>
</protein>
<keyword evidence="2" id="KW-0004">4Fe-4S</keyword>
<dbReference type="Gene3D" id="3.40.1010.20">
    <property type="entry name" value="4-hydroxy-3-methylbut-2-enyl diphosphate reductase, catalytic domain"/>
    <property type="match status" value="1"/>
</dbReference>
<comment type="caution">
    <text evidence="6">The sequence shown here is derived from an EMBL/GenBank/DDBJ whole genome shotgun (WGS) entry which is preliminary data.</text>
</comment>